<evidence type="ECO:0000313" key="4">
    <source>
        <dbReference type="Proteomes" id="UP000676310"/>
    </source>
</evidence>
<dbReference type="SMART" id="SM01163">
    <property type="entry name" value="DUF1785"/>
    <property type="match status" value="1"/>
</dbReference>
<accession>A0A8J2I2H1</accession>
<dbReference type="GO" id="GO:0003676">
    <property type="term" value="F:nucleic acid binding"/>
    <property type="evidence" value="ECO:0007669"/>
    <property type="project" value="InterPro"/>
</dbReference>
<dbReference type="InterPro" id="IPR012337">
    <property type="entry name" value="RNaseH-like_sf"/>
</dbReference>
<dbReference type="Pfam" id="PF02171">
    <property type="entry name" value="Piwi"/>
    <property type="match status" value="1"/>
</dbReference>
<dbReference type="OrthoDB" id="10252740at2759"/>
<reference evidence="3" key="1">
    <citation type="submission" date="2021-05" db="EMBL/GenBank/DDBJ databases">
        <authorList>
            <person name="Stam R."/>
        </authorList>
    </citation>
    <scope>NUCLEOTIDE SEQUENCE</scope>
    <source>
        <strain evidence="3">CS162</strain>
    </source>
</reference>
<dbReference type="SUPFAM" id="SSF101690">
    <property type="entry name" value="PAZ domain"/>
    <property type="match status" value="1"/>
</dbReference>
<sequence length="1039" mass="116572">MPPKSSAIAGIQQNNPNANPLLSSSAPPTAQLAAAALLSAGDIDLQNYTATPGHLPALNDDGIYNTQLTRLGPIPSRAKDKFLIMSNYVKITTLPKELWAYSLKFWRRHPQDSSKVIEFNKKREISGAFDALLRSGVVILNQQQKNWATNFKELWTSARLAEHSEGQDEWDSPTFTYMQLNGKIINDMRVTTTFSKTLEDIDKDMNEKHIMDLSDHIRALNAHVSQSALASDRTGRLTQVGANKFYIKGSYTQLNPKTPDGLLALRGYYKSVRPAEAGALLNMNTATSAFLPAITSIIRIAYRRKKNDEKDMNCEEARCKVFQQFGLKADQQIFYKVLEKDKKYKKSERQTDPKDPGRTVEHYLTNEALVDLASFTGNDLLCVNVGKRVKRIAGTNQADPTEMRQQTLDGAVWIPACLLEILPNQAVHGLLSANDTAEMIKQAVRLPAANAGRIVQDGLEILGAKSRTNQLQNNQLIHMGLKLDDKLISFAAKSLPMPPVWYHPPTDELGKVDPKFDPDLLLVKTIGNTASWNLREIAFAHAPGMKKLHVLGLNGCIQDWQIAPFNNEKVANNKRDAALLNLQTELLSKIWCSKMPGEPGRLQRLTVNLVDTHLDGFFKQGSLYDCTLVLLKEKDLDIFARIKREADLQYGQHTVCAVGSKTKAAKPTNANARSQYLANLTLKMNMKMEGDNHFPDQISLNRIMGEERHRTLILGADVTHPTVGSKLGYPSIACVVGSVDNTFMSYPGSMRLQAGEQEQIDDEHMCSMVQERLLAWKAKNTNASGEQVLPTSVLFYRDGVSKSQFNICVEQEIPQIREAYRRLGGDVVQLKITFIIVGKRHHTRFFPTHASQSYNYTKQTWDPVTKEITYHGKRTNGNLKPGLLVDSVVTNPAQYNFFPQSHVAVQGTARPAHYHVLVDEMGLGKGIPELTLILCTTFGRATKVVSYAVPAYIADRLCERGRVYLRPWANNNMGPTWSSSDLENLNGTPFTKDQLKQWRKEKALELARNSTVWGKYQDAPGRERLNPWHKDFDKCMFWL</sequence>
<evidence type="ECO:0000256" key="1">
    <source>
        <dbReference type="SAM" id="MobiDB-lite"/>
    </source>
</evidence>
<dbReference type="Proteomes" id="UP000676310">
    <property type="component" value="Unassembled WGS sequence"/>
</dbReference>
<dbReference type="PROSITE" id="PS50822">
    <property type="entry name" value="PIWI"/>
    <property type="match status" value="1"/>
</dbReference>
<comment type="caution">
    <text evidence="3">The sequence shown here is derived from an EMBL/GenBank/DDBJ whole genome shotgun (WGS) entry which is preliminary data.</text>
</comment>
<dbReference type="PANTHER" id="PTHR22891">
    <property type="entry name" value="EUKARYOTIC TRANSLATION INITIATION FACTOR 2C"/>
    <property type="match status" value="1"/>
</dbReference>
<proteinExistence type="predicted"/>
<dbReference type="SMART" id="SM00950">
    <property type="entry name" value="Piwi"/>
    <property type="match status" value="1"/>
</dbReference>
<protein>
    <recommendedName>
        <fullName evidence="2">Piwi domain-containing protein</fullName>
    </recommendedName>
</protein>
<keyword evidence="4" id="KW-1185">Reference proteome</keyword>
<name>A0A8J2I2H1_9PLEO</name>
<dbReference type="InterPro" id="IPR014811">
    <property type="entry name" value="ArgoL1"/>
</dbReference>
<dbReference type="SUPFAM" id="SSF53098">
    <property type="entry name" value="Ribonuclease H-like"/>
    <property type="match status" value="1"/>
</dbReference>
<dbReference type="GeneID" id="67018856"/>
<dbReference type="Gene3D" id="3.40.50.2300">
    <property type="match status" value="1"/>
</dbReference>
<evidence type="ECO:0000313" key="3">
    <source>
        <dbReference type="EMBL" id="CAG5166359.1"/>
    </source>
</evidence>
<gene>
    <name evidence="3" type="ORF">ALTATR162_LOCUS6914</name>
</gene>
<dbReference type="InterPro" id="IPR003165">
    <property type="entry name" value="Piwi"/>
</dbReference>
<dbReference type="Gene3D" id="3.30.420.10">
    <property type="entry name" value="Ribonuclease H-like superfamily/Ribonuclease H"/>
    <property type="match status" value="1"/>
</dbReference>
<feature type="domain" description="Piwi" evidence="2">
    <location>
        <begin position="626"/>
        <end position="966"/>
    </location>
</feature>
<dbReference type="Pfam" id="PF08699">
    <property type="entry name" value="ArgoL1"/>
    <property type="match status" value="1"/>
</dbReference>
<evidence type="ECO:0000259" key="2">
    <source>
        <dbReference type="PROSITE" id="PS50822"/>
    </source>
</evidence>
<dbReference type="InterPro" id="IPR036397">
    <property type="entry name" value="RNaseH_sf"/>
</dbReference>
<feature type="compositionally biased region" description="Low complexity" evidence="1">
    <location>
        <begin position="12"/>
        <end position="25"/>
    </location>
</feature>
<organism evidence="3 4">
    <name type="scientific">Alternaria atra</name>
    <dbReference type="NCBI Taxonomy" id="119953"/>
    <lineage>
        <taxon>Eukaryota</taxon>
        <taxon>Fungi</taxon>
        <taxon>Dikarya</taxon>
        <taxon>Ascomycota</taxon>
        <taxon>Pezizomycotina</taxon>
        <taxon>Dothideomycetes</taxon>
        <taxon>Pleosporomycetidae</taxon>
        <taxon>Pleosporales</taxon>
        <taxon>Pleosporineae</taxon>
        <taxon>Pleosporaceae</taxon>
        <taxon>Alternaria</taxon>
        <taxon>Alternaria sect. Ulocladioides</taxon>
    </lineage>
</organism>
<feature type="region of interest" description="Disordered" evidence="1">
    <location>
        <begin position="1"/>
        <end position="25"/>
    </location>
</feature>
<dbReference type="RefSeq" id="XP_043170474.1">
    <property type="nucleotide sequence ID" value="XM_043314539.1"/>
</dbReference>
<dbReference type="EMBL" id="CAJRGZ010000019">
    <property type="protein sequence ID" value="CAG5166359.1"/>
    <property type="molecule type" value="Genomic_DNA"/>
</dbReference>
<dbReference type="AlphaFoldDB" id="A0A8J2I2H1"/>
<dbReference type="InterPro" id="IPR036085">
    <property type="entry name" value="PAZ_dom_sf"/>
</dbReference>